<keyword evidence="3" id="KW-1185">Reference proteome</keyword>
<dbReference type="AlphaFoldDB" id="A0A7W9J5I9"/>
<evidence type="ECO:0000313" key="3">
    <source>
        <dbReference type="Proteomes" id="UP000549971"/>
    </source>
</evidence>
<dbReference type="Proteomes" id="UP000549971">
    <property type="component" value="Unassembled WGS sequence"/>
</dbReference>
<feature type="transmembrane region" description="Helical" evidence="1">
    <location>
        <begin position="53"/>
        <end position="70"/>
    </location>
</feature>
<feature type="transmembrane region" description="Helical" evidence="1">
    <location>
        <begin position="26"/>
        <end position="47"/>
    </location>
</feature>
<keyword evidence="1" id="KW-1133">Transmembrane helix</keyword>
<proteinExistence type="predicted"/>
<evidence type="ECO:0000313" key="2">
    <source>
        <dbReference type="EMBL" id="MBB5835898.1"/>
    </source>
</evidence>
<keyword evidence="1" id="KW-0472">Membrane</keyword>
<gene>
    <name evidence="2" type="ORF">HDA39_002632</name>
</gene>
<name>A0A7W9J5I9_9ACTN</name>
<keyword evidence="1" id="KW-0812">Transmembrane</keyword>
<sequence>MPADPEVRAAALASAQRQLQWMSARWVRVVLGFMTGSAVLSLVLEVLDDDRGWRLLPRVGTLVVFGFLALQPRLLRRRVKALSLDDAG</sequence>
<dbReference type="EMBL" id="JACHMY010000001">
    <property type="protein sequence ID" value="MBB5835898.1"/>
    <property type="molecule type" value="Genomic_DNA"/>
</dbReference>
<comment type="caution">
    <text evidence="2">The sequence shown here is derived from an EMBL/GenBank/DDBJ whole genome shotgun (WGS) entry which is preliminary data.</text>
</comment>
<accession>A0A7W9J5I9</accession>
<dbReference type="RefSeq" id="WP_184795487.1">
    <property type="nucleotide sequence ID" value="NZ_JACHMY010000001.1"/>
</dbReference>
<evidence type="ECO:0000256" key="1">
    <source>
        <dbReference type="SAM" id="Phobius"/>
    </source>
</evidence>
<organism evidence="2 3">
    <name type="scientific">Kribbella italica</name>
    <dbReference type="NCBI Taxonomy" id="1540520"/>
    <lineage>
        <taxon>Bacteria</taxon>
        <taxon>Bacillati</taxon>
        <taxon>Actinomycetota</taxon>
        <taxon>Actinomycetes</taxon>
        <taxon>Propionibacteriales</taxon>
        <taxon>Kribbellaceae</taxon>
        <taxon>Kribbella</taxon>
    </lineage>
</organism>
<protein>
    <submittedName>
        <fullName evidence="2">Uncharacterized protein</fullName>
    </submittedName>
</protein>
<reference evidence="2 3" key="1">
    <citation type="submission" date="2020-08" db="EMBL/GenBank/DDBJ databases">
        <title>Sequencing the genomes of 1000 actinobacteria strains.</title>
        <authorList>
            <person name="Klenk H.-P."/>
        </authorList>
    </citation>
    <scope>NUCLEOTIDE SEQUENCE [LARGE SCALE GENOMIC DNA]</scope>
    <source>
        <strain evidence="2 3">DSM 28967</strain>
    </source>
</reference>